<dbReference type="InterPro" id="IPR036817">
    <property type="entry name" value="Transthyretin/HIU_hydrolase_sf"/>
</dbReference>
<evidence type="ECO:0000256" key="8">
    <source>
        <dbReference type="SAM" id="SignalP"/>
    </source>
</evidence>
<evidence type="ECO:0000256" key="3">
    <source>
        <dbReference type="ARBA" id="ARBA00009850"/>
    </source>
</evidence>
<proteinExistence type="inferred from homology"/>
<keyword evidence="8" id="KW-0732">Signal</keyword>
<dbReference type="Pfam" id="PF00576">
    <property type="entry name" value="Transthyretin"/>
    <property type="match status" value="1"/>
</dbReference>
<feature type="chain" id="PRO_5045845692" description="5-hydroxyisourate hydrolase" evidence="8">
    <location>
        <begin position="20"/>
        <end position="135"/>
    </location>
</feature>
<dbReference type="InterPro" id="IPR014306">
    <property type="entry name" value="Hydroxyisourate_hydrolase"/>
</dbReference>
<evidence type="ECO:0000256" key="5">
    <source>
        <dbReference type="ARBA" id="ARBA00022631"/>
    </source>
</evidence>
<dbReference type="PRINTS" id="PR00189">
    <property type="entry name" value="TRNSTHYRETIN"/>
</dbReference>
<dbReference type="Gene3D" id="2.60.40.180">
    <property type="entry name" value="Transthyretin/hydroxyisourate hydrolase domain"/>
    <property type="match status" value="1"/>
</dbReference>
<evidence type="ECO:0000313" key="10">
    <source>
        <dbReference type="EMBL" id="MEL1247701.1"/>
    </source>
</evidence>
<evidence type="ECO:0000256" key="2">
    <source>
        <dbReference type="ARBA" id="ARBA00002704"/>
    </source>
</evidence>
<dbReference type="InterPro" id="IPR000895">
    <property type="entry name" value="Transthyretin/HIU_hydrolase"/>
</dbReference>
<feature type="domain" description="Transthyretin/hydroxyisourate hydrolase" evidence="9">
    <location>
        <begin position="21"/>
        <end position="135"/>
    </location>
</feature>
<gene>
    <name evidence="10" type="primary">uraH</name>
    <name evidence="10" type="ORF">AAEO58_06550</name>
</gene>
<comment type="caution">
    <text evidence="10">The sequence shown here is derived from an EMBL/GenBank/DDBJ whole genome shotgun (WGS) entry which is preliminary data.</text>
</comment>
<evidence type="ECO:0000256" key="7">
    <source>
        <dbReference type="RuleBase" id="RU361270"/>
    </source>
</evidence>
<dbReference type="InterPro" id="IPR023418">
    <property type="entry name" value="Thyroxine_BS"/>
</dbReference>
<protein>
    <recommendedName>
        <fullName evidence="7">5-hydroxyisourate hydrolase</fullName>
        <shortName evidence="7">HIU hydrolase</shortName>
        <shortName evidence="7">HIUHase</shortName>
        <ecNumber evidence="7">3.5.2.17</ecNumber>
    </recommendedName>
</protein>
<comment type="similarity">
    <text evidence="3 7">Belongs to the transthyretin family. 5-hydroxyisourate hydrolase subfamily.</text>
</comment>
<dbReference type="PANTHER" id="PTHR10395">
    <property type="entry name" value="URICASE AND TRANSTHYRETIN-RELATED"/>
    <property type="match status" value="1"/>
</dbReference>
<accession>A0ABU9I5M1</accession>
<name>A0ABU9I5M1_9FLAO</name>
<keyword evidence="5 7" id="KW-0659">Purine metabolism</keyword>
<comment type="function">
    <text evidence="2">Catalyzes the hydrolysis of 5-hydroxyisourate (HIU) to 2-oxo-4-hydroxy-4-carboxy-5-ureidoimidazoline (OHCU).</text>
</comment>
<dbReference type="SUPFAM" id="SSF49472">
    <property type="entry name" value="Transthyretin (synonym: prealbumin)"/>
    <property type="match status" value="1"/>
</dbReference>
<sequence length="135" mass="15416">MKKSIILGLLMLFSTVMVAQSEKYQLSSHILDVSKGTPASGVTIKLEKLDVKTNNWIKVDEKVTDKNGRITDFLKGNTSNLGIYKLTYFTKEYFKRSQIESFYPFIEVVFQITDNSHYHVPITLSAFGYATYRGN</sequence>
<organism evidence="10 11">
    <name type="scientific">Flavobacterium helocola</name>
    <dbReference type="NCBI Taxonomy" id="3139139"/>
    <lineage>
        <taxon>Bacteria</taxon>
        <taxon>Pseudomonadati</taxon>
        <taxon>Bacteroidota</taxon>
        <taxon>Flavobacteriia</taxon>
        <taxon>Flavobacteriales</taxon>
        <taxon>Flavobacteriaceae</taxon>
        <taxon>Flavobacterium</taxon>
    </lineage>
</organism>
<dbReference type="GO" id="GO:0033971">
    <property type="term" value="F:hydroxyisourate hydrolase activity"/>
    <property type="evidence" value="ECO:0007669"/>
    <property type="project" value="UniProtKB-EC"/>
</dbReference>
<evidence type="ECO:0000256" key="1">
    <source>
        <dbReference type="ARBA" id="ARBA00001043"/>
    </source>
</evidence>
<dbReference type="SMART" id="SM00095">
    <property type="entry name" value="TR_THY"/>
    <property type="match status" value="1"/>
</dbReference>
<evidence type="ECO:0000256" key="4">
    <source>
        <dbReference type="ARBA" id="ARBA00011881"/>
    </source>
</evidence>
<dbReference type="CDD" id="cd05822">
    <property type="entry name" value="TLP_HIUase"/>
    <property type="match status" value="1"/>
</dbReference>
<keyword evidence="6 7" id="KW-0378">Hydrolase</keyword>
<dbReference type="EMBL" id="JBBYHT010000002">
    <property type="protein sequence ID" value="MEL1247701.1"/>
    <property type="molecule type" value="Genomic_DNA"/>
</dbReference>
<comment type="catalytic activity">
    <reaction evidence="1 7">
        <text>5-hydroxyisourate + H2O = 5-hydroxy-2-oxo-4-ureido-2,5-dihydro-1H-imidazole-5-carboxylate + H(+)</text>
        <dbReference type="Rhea" id="RHEA:23736"/>
        <dbReference type="ChEBI" id="CHEBI:15377"/>
        <dbReference type="ChEBI" id="CHEBI:15378"/>
        <dbReference type="ChEBI" id="CHEBI:18072"/>
        <dbReference type="ChEBI" id="CHEBI:58639"/>
        <dbReference type="EC" id="3.5.2.17"/>
    </reaction>
</comment>
<dbReference type="EC" id="3.5.2.17" evidence="7"/>
<dbReference type="PROSITE" id="PS00768">
    <property type="entry name" value="TRANSTHYRETIN_1"/>
    <property type="match status" value="1"/>
</dbReference>
<dbReference type="InterPro" id="IPR023416">
    <property type="entry name" value="Transthyretin/HIU_hydrolase_d"/>
</dbReference>
<dbReference type="PANTHER" id="PTHR10395:SF7">
    <property type="entry name" value="5-HYDROXYISOURATE HYDROLASE"/>
    <property type="match status" value="1"/>
</dbReference>
<comment type="subunit">
    <text evidence="4 7">Homotetramer.</text>
</comment>
<feature type="signal peptide" evidence="8">
    <location>
        <begin position="1"/>
        <end position="19"/>
    </location>
</feature>
<evidence type="ECO:0000256" key="6">
    <source>
        <dbReference type="ARBA" id="ARBA00022801"/>
    </source>
</evidence>
<dbReference type="NCBIfam" id="TIGR02962">
    <property type="entry name" value="hdxy_isourate"/>
    <property type="match status" value="1"/>
</dbReference>
<evidence type="ECO:0000259" key="9">
    <source>
        <dbReference type="SMART" id="SM00095"/>
    </source>
</evidence>
<evidence type="ECO:0000313" key="11">
    <source>
        <dbReference type="Proteomes" id="UP001393056"/>
    </source>
</evidence>
<dbReference type="Proteomes" id="UP001393056">
    <property type="component" value="Unassembled WGS sequence"/>
</dbReference>
<reference evidence="10 11" key="1">
    <citation type="submission" date="2024-04" db="EMBL/GenBank/DDBJ databases">
        <title>Flavobacterium sp. DGU41 16S ribosomal RNA gene Genome sequencing and assembly.</title>
        <authorList>
            <person name="Park S."/>
        </authorList>
    </citation>
    <scope>NUCLEOTIDE SEQUENCE [LARGE SCALE GENOMIC DNA]</scope>
    <source>
        <strain evidence="10 11">DGU41</strain>
    </source>
</reference>
<keyword evidence="11" id="KW-1185">Reference proteome</keyword>
<dbReference type="RefSeq" id="WP_341682736.1">
    <property type="nucleotide sequence ID" value="NZ_JBBYHT010000002.1"/>
</dbReference>